<dbReference type="RefSeq" id="WP_184240901.1">
    <property type="nucleotide sequence ID" value="NZ_JACHNA010000001.1"/>
</dbReference>
<accession>A0A7W7GMF7</accession>
<dbReference type="EMBL" id="JACHNA010000001">
    <property type="protein sequence ID" value="MBB4734797.1"/>
    <property type="molecule type" value="Genomic_DNA"/>
</dbReference>
<dbReference type="AlphaFoldDB" id="A0A7W7GMF7"/>
<protein>
    <submittedName>
        <fullName evidence="1">Uncharacterized protein</fullName>
    </submittedName>
</protein>
<organism evidence="1 2">
    <name type="scientific">Micrococcus cohnii</name>
    <dbReference type="NCBI Taxonomy" id="993416"/>
    <lineage>
        <taxon>Bacteria</taxon>
        <taxon>Bacillati</taxon>
        <taxon>Actinomycetota</taxon>
        <taxon>Actinomycetes</taxon>
        <taxon>Micrococcales</taxon>
        <taxon>Micrococcaceae</taxon>
        <taxon>Micrococcus</taxon>
    </lineage>
</organism>
<evidence type="ECO:0000313" key="2">
    <source>
        <dbReference type="Proteomes" id="UP000540191"/>
    </source>
</evidence>
<proteinExistence type="predicted"/>
<reference evidence="1 2" key="1">
    <citation type="submission" date="2020-08" db="EMBL/GenBank/DDBJ databases">
        <title>Sequencing the genomes of 1000 actinobacteria strains.</title>
        <authorList>
            <person name="Klenk H.-P."/>
        </authorList>
    </citation>
    <scope>NUCLEOTIDE SEQUENCE [LARGE SCALE GENOMIC DNA]</scope>
    <source>
        <strain evidence="1 2">DSM 23974</strain>
    </source>
</reference>
<sequence>MSETSIQDELEALREHVRALSISVQFNDSEPLEAFHAKYAITGSHRTALQIALMAILERAQGKSPTLPHDDGLLQQYPSLEDVCRPGPIDIAEAVRQIGHLLYGNQARALEYIQAHAARGLGADGHAALGI</sequence>
<gene>
    <name evidence="1" type="ORF">HDA30_000305</name>
</gene>
<keyword evidence="2" id="KW-1185">Reference proteome</keyword>
<dbReference type="Proteomes" id="UP000540191">
    <property type="component" value="Unassembled WGS sequence"/>
</dbReference>
<evidence type="ECO:0000313" key="1">
    <source>
        <dbReference type="EMBL" id="MBB4734797.1"/>
    </source>
</evidence>
<comment type="caution">
    <text evidence="1">The sequence shown here is derived from an EMBL/GenBank/DDBJ whole genome shotgun (WGS) entry which is preliminary data.</text>
</comment>
<name>A0A7W7GMF7_9MICC</name>